<dbReference type="Proteomes" id="UP000275579">
    <property type="component" value="Chromosome"/>
</dbReference>
<dbReference type="InterPro" id="IPR050281">
    <property type="entry name" value="Flavin_monoamine_oxidase"/>
</dbReference>
<dbReference type="Gene3D" id="3.90.660.10">
    <property type="match status" value="1"/>
</dbReference>
<dbReference type="AlphaFoldDB" id="A0A3Q9JZS8"/>
<organism evidence="2 3">
    <name type="scientific">Streptomyces lydicus</name>
    <dbReference type="NCBI Taxonomy" id="47763"/>
    <lineage>
        <taxon>Bacteria</taxon>
        <taxon>Bacillati</taxon>
        <taxon>Actinomycetota</taxon>
        <taxon>Actinomycetes</taxon>
        <taxon>Kitasatosporales</taxon>
        <taxon>Streptomycetaceae</taxon>
        <taxon>Streptomyces</taxon>
    </lineage>
</organism>
<accession>A0A3Q9JZS8</accession>
<evidence type="ECO:0000313" key="3">
    <source>
        <dbReference type="Proteomes" id="UP000275579"/>
    </source>
</evidence>
<dbReference type="GO" id="GO:0009063">
    <property type="term" value="P:amino acid catabolic process"/>
    <property type="evidence" value="ECO:0007669"/>
    <property type="project" value="TreeGrafter"/>
</dbReference>
<dbReference type="PANTHER" id="PTHR10742">
    <property type="entry name" value="FLAVIN MONOAMINE OXIDASE"/>
    <property type="match status" value="1"/>
</dbReference>
<sequence>MTLASSERVTMFVPDFPFAYDDWLRHPAGLGTVPRHRHGTPVAVIGGGMSGMTAAHELMRLGLRPVVYEAEQLGGRMRSVPFPEHPELLAEMGAMRFPVSATTLFHYIDQLGLRTSPFPNPLAPCTPATLVHLEGRAHRARSAADLPSEFQEVADAWAKALQDRAELSSMQDAIRRRDIPVLKAIWNQLVKEYDDQSFYGFLATSPAFASFRHREIFGQVGFGTGGWDTDFPNSIIEILRVVCTAADDDQMTIEGGAQQLPRGLWTHRPGRLAHWPAGTSLAGLHGGSPRPAAVRIGRDAEGYEVTDADGRRDRYPAVVFSPHVWALLNHVDSDPDLLPTDLWSAVERTHYMGSSKVFVLTDRPFWLDTDPHTGQMAMGMTLTDRMPRSVYLFDSGPDRPGVMCLSYTWNDDSLKFATLSAEERLELLLAKLGEIYPGVDIRSHLISAPLTITWETEPRFMGAFKANLPGHYRYQRRLFSHFMQHELDPRHRGFFLCGDDISWTGGFAEGAVTTALNAVWGVVDHLGGSTAPENPGPGDVFHEIAPVRLPE</sequence>
<reference evidence="2 3" key="1">
    <citation type="submission" date="2018-04" db="EMBL/GenBank/DDBJ databases">
        <title>Complete genome sequences of Streptomyces lydicus strain WYEC and characterization of antagonistic properties of biological control agents.</title>
        <authorList>
            <person name="Mariita R.M."/>
            <person name="Sello J.K."/>
        </authorList>
    </citation>
    <scope>NUCLEOTIDE SEQUENCE [LARGE SCALE GENOMIC DNA]</scope>
    <source>
        <strain evidence="2 3">WYEC 108</strain>
    </source>
</reference>
<dbReference type="PANTHER" id="PTHR10742:SF342">
    <property type="entry name" value="AMINE OXIDASE"/>
    <property type="match status" value="1"/>
</dbReference>
<proteinExistence type="predicted"/>
<dbReference type="SUPFAM" id="SSF54373">
    <property type="entry name" value="FAD-linked reductases, C-terminal domain"/>
    <property type="match status" value="1"/>
</dbReference>
<dbReference type="EMBL" id="CP029042">
    <property type="protein sequence ID" value="AZS70404.1"/>
    <property type="molecule type" value="Genomic_DNA"/>
</dbReference>
<dbReference type="GO" id="GO:0001716">
    <property type="term" value="F:L-amino-acid oxidase activity"/>
    <property type="evidence" value="ECO:0007669"/>
    <property type="project" value="TreeGrafter"/>
</dbReference>
<dbReference type="Pfam" id="PF01593">
    <property type="entry name" value="Amino_oxidase"/>
    <property type="match status" value="1"/>
</dbReference>
<dbReference type="InterPro" id="IPR002937">
    <property type="entry name" value="Amino_oxidase"/>
</dbReference>
<dbReference type="SUPFAM" id="SSF51905">
    <property type="entry name" value="FAD/NAD(P)-binding domain"/>
    <property type="match status" value="1"/>
</dbReference>
<feature type="domain" description="Amine oxidase" evidence="1">
    <location>
        <begin position="49"/>
        <end position="520"/>
    </location>
</feature>
<evidence type="ECO:0000313" key="2">
    <source>
        <dbReference type="EMBL" id="AZS70404.1"/>
    </source>
</evidence>
<dbReference type="Gene3D" id="3.50.50.60">
    <property type="entry name" value="FAD/NAD(P)-binding domain"/>
    <property type="match status" value="1"/>
</dbReference>
<evidence type="ECO:0000259" key="1">
    <source>
        <dbReference type="Pfam" id="PF01593"/>
    </source>
</evidence>
<dbReference type="InterPro" id="IPR036188">
    <property type="entry name" value="FAD/NAD-bd_sf"/>
</dbReference>
<name>A0A3Q9JZS8_9ACTN</name>
<gene>
    <name evidence="2" type="ORF">DDE74_05185</name>
</gene>
<protein>
    <submittedName>
        <fullName evidence="2">Amine oxidase</fullName>
    </submittedName>
</protein>
<dbReference type="Gene3D" id="1.10.405.40">
    <property type="match status" value="1"/>
</dbReference>